<reference evidence="1" key="1">
    <citation type="submission" date="2015-12" db="EMBL/GenBank/DDBJ databases">
        <title>Gene expression during late stages of embryo sac development: a critical building block for successful pollen-pistil interactions.</title>
        <authorList>
            <person name="Liu Y."/>
            <person name="Joly V."/>
            <person name="Sabar M."/>
            <person name="Matton D.P."/>
        </authorList>
    </citation>
    <scope>NUCLEOTIDE SEQUENCE</scope>
</reference>
<dbReference type="EMBL" id="GEDG01025831">
    <property type="protein sequence ID" value="JAP14970.1"/>
    <property type="molecule type" value="Transcribed_RNA"/>
</dbReference>
<proteinExistence type="predicted"/>
<dbReference type="AlphaFoldDB" id="A0A0V0H4C1"/>
<protein>
    <submittedName>
        <fullName evidence="1">Putative ovule protein</fullName>
    </submittedName>
</protein>
<name>A0A0V0H4C1_SOLCH</name>
<evidence type="ECO:0000313" key="1">
    <source>
        <dbReference type="EMBL" id="JAP14970.1"/>
    </source>
</evidence>
<accession>A0A0V0H4C1</accession>
<sequence length="62" mass="7218">MLQNEFCNTPYARTTKIQFSRSCYCKPQSTLTDRRVTHRPCWWSLDATCNPSSVESRKSSRG</sequence>
<organism evidence="1">
    <name type="scientific">Solanum chacoense</name>
    <name type="common">Chaco potato</name>
    <dbReference type="NCBI Taxonomy" id="4108"/>
    <lineage>
        <taxon>Eukaryota</taxon>
        <taxon>Viridiplantae</taxon>
        <taxon>Streptophyta</taxon>
        <taxon>Embryophyta</taxon>
        <taxon>Tracheophyta</taxon>
        <taxon>Spermatophyta</taxon>
        <taxon>Magnoliopsida</taxon>
        <taxon>eudicotyledons</taxon>
        <taxon>Gunneridae</taxon>
        <taxon>Pentapetalae</taxon>
        <taxon>asterids</taxon>
        <taxon>lamiids</taxon>
        <taxon>Solanales</taxon>
        <taxon>Solanaceae</taxon>
        <taxon>Solanoideae</taxon>
        <taxon>Solaneae</taxon>
        <taxon>Solanum</taxon>
    </lineage>
</organism>